<feature type="binding site" evidence="10">
    <location>
        <position position="122"/>
    </location>
    <ligand>
        <name>substrate</name>
    </ligand>
</feature>
<keyword evidence="7 10" id="KW-0443">Lipid metabolism</keyword>
<dbReference type="Pfam" id="PF00149">
    <property type="entry name" value="Metallophos"/>
    <property type="match status" value="1"/>
</dbReference>
<dbReference type="GO" id="GO:0019897">
    <property type="term" value="C:extrinsic component of plasma membrane"/>
    <property type="evidence" value="ECO:0007669"/>
    <property type="project" value="UniProtKB-UniRule"/>
</dbReference>
<dbReference type="RefSeq" id="WP_197744883.1">
    <property type="nucleotide sequence ID" value="NZ_LR778175.1"/>
</dbReference>
<dbReference type="HAMAP" id="MF_00575">
    <property type="entry name" value="LpxH"/>
    <property type="match status" value="1"/>
</dbReference>
<feature type="binding site" evidence="10">
    <location>
        <position position="197"/>
    </location>
    <ligand>
        <name>Mn(2+)</name>
        <dbReference type="ChEBI" id="CHEBI:29035"/>
        <label>1</label>
    </ligand>
</feature>
<feature type="binding site" evidence="10">
    <location>
        <position position="164"/>
    </location>
    <ligand>
        <name>substrate</name>
    </ligand>
</feature>
<evidence type="ECO:0000259" key="11">
    <source>
        <dbReference type="Pfam" id="PF00149"/>
    </source>
</evidence>
<accession>A0A7G1Q8F7</accession>
<comment type="pathway">
    <text evidence="10">Glycolipid biosynthesis; lipid IV(A) biosynthesis; lipid IV(A) from (3R)-3-hydroxytetradecanoyl-[acyl-carrier-protein] and UDP-N-acetyl-alpha-D-glucosamine: step 4/6.</text>
</comment>
<feature type="binding site" evidence="10">
    <location>
        <position position="195"/>
    </location>
    <ligand>
        <name>Mn(2+)</name>
        <dbReference type="ChEBI" id="CHEBI:29035"/>
        <label>2</label>
    </ligand>
</feature>
<feature type="binding site" evidence="10">
    <location>
        <position position="167"/>
    </location>
    <ligand>
        <name>substrate</name>
    </ligand>
</feature>
<comment type="similarity">
    <text evidence="10">Belongs to the LpxH family.</text>
</comment>
<evidence type="ECO:0000256" key="10">
    <source>
        <dbReference type="HAMAP-Rule" id="MF_00575"/>
    </source>
</evidence>
<dbReference type="SUPFAM" id="SSF56300">
    <property type="entry name" value="Metallo-dependent phosphatases"/>
    <property type="match status" value="1"/>
</dbReference>
<dbReference type="AlphaFoldDB" id="A0A7G1Q8F7"/>
<comment type="function">
    <text evidence="10">Hydrolyzes the pyrophosphate bond of UDP-2,3-diacylglucosamine to yield 2,3-diacylglucosamine 1-phosphate (lipid X) and UMP by catalyzing the attack of water at the alpha-P atom. Involved in the biosynthesis of lipid A, a phosphorylated glycolipid that anchors the lipopolysaccharide to the outer membrane of the cell.</text>
</comment>
<comment type="cofactor">
    <cofactor evidence="10">
        <name>Mn(2+)</name>
        <dbReference type="ChEBI" id="CHEBI:29035"/>
    </cofactor>
    <text evidence="10">Binds 2 Mn(2+) ions per subunit in a binuclear metal center.</text>
</comment>
<keyword evidence="2 10" id="KW-0444">Lipid biosynthesis</keyword>
<keyword evidence="5 10" id="KW-0479">Metal-binding</keyword>
<dbReference type="InterPro" id="IPR043461">
    <property type="entry name" value="LpxH-like"/>
</dbReference>
<protein>
    <recommendedName>
        <fullName evidence="10">UDP-2,3-diacylglucosamine hydrolase</fullName>
        <ecNumber evidence="10">3.6.1.54</ecNumber>
    </recommendedName>
    <alternativeName>
        <fullName evidence="10">UDP-2,3-diacylglucosamine diphosphatase</fullName>
    </alternativeName>
</protein>
<dbReference type="GO" id="GO:0009245">
    <property type="term" value="P:lipid A biosynthetic process"/>
    <property type="evidence" value="ECO:0007669"/>
    <property type="project" value="UniProtKB-UniRule"/>
</dbReference>
<dbReference type="GO" id="GO:0008758">
    <property type="term" value="F:UDP-2,3-diacylglucosamine hydrolase activity"/>
    <property type="evidence" value="ECO:0007669"/>
    <property type="project" value="UniProtKB-UniRule"/>
</dbReference>
<feature type="binding site" evidence="10">
    <location>
        <position position="41"/>
    </location>
    <ligand>
        <name>Mn(2+)</name>
        <dbReference type="ChEBI" id="CHEBI:29035"/>
        <label>2</label>
    </ligand>
</feature>
<dbReference type="KEGG" id="ntg:NSCAC_0536"/>
<evidence type="ECO:0000256" key="4">
    <source>
        <dbReference type="ARBA" id="ARBA00022556"/>
    </source>
</evidence>
<evidence type="ECO:0000256" key="2">
    <source>
        <dbReference type="ARBA" id="ARBA00022516"/>
    </source>
</evidence>
<keyword evidence="3 10" id="KW-0997">Cell inner membrane</keyword>
<feature type="binding site" evidence="10">
    <location>
        <position position="79"/>
    </location>
    <ligand>
        <name>Mn(2+)</name>
        <dbReference type="ChEBI" id="CHEBI:29035"/>
        <label>2</label>
    </ligand>
</feature>
<feature type="binding site" evidence="10">
    <location>
        <position position="160"/>
    </location>
    <ligand>
        <name>substrate</name>
    </ligand>
</feature>
<dbReference type="CDD" id="cd07398">
    <property type="entry name" value="MPP_YbbF-LpxH"/>
    <property type="match status" value="1"/>
</dbReference>
<keyword evidence="13" id="KW-1185">Reference proteome</keyword>
<dbReference type="GO" id="GO:0005737">
    <property type="term" value="C:cytoplasm"/>
    <property type="evidence" value="ECO:0007669"/>
    <property type="project" value="InterPro"/>
</dbReference>
<dbReference type="EMBL" id="LR778175">
    <property type="protein sequence ID" value="CAB1275177.1"/>
    <property type="molecule type" value="Genomic_DNA"/>
</dbReference>
<name>A0A7G1Q8F7_9GAMM</name>
<evidence type="ECO:0000313" key="12">
    <source>
        <dbReference type="EMBL" id="CAB1275177.1"/>
    </source>
</evidence>
<dbReference type="InterPro" id="IPR010138">
    <property type="entry name" value="UDP-diacylglucosamine_Hdrlase"/>
</dbReference>
<dbReference type="Proteomes" id="UP000516072">
    <property type="component" value="Chromosome"/>
</dbReference>
<comment type="subcellular location">
    <subcellularLocation>
        <location evidence="10">Cell inner membrane</location>
        <topology evidence="10">Peripheral membrane protein</topology>
        <orientation evidence="10">Cytoplasmic side</orientation>
    </subcellularLocation>
</comment>
<evidence type="ECO:0000256" key="3">
    <source>
        <dbReference type="ARBA" id="ARBA00022519"/>
    </source>
</evidence>
<dbReference type="EC" id="3.6.1.54" evidence="10"/>
<evidence type="ECO:0000256" key="7">
    <source>
        <dbReference type="ARBA" id="ARBA00023098"/>
    </source>
</evidence>
<feature type="binding site" evidence="10">
    <location>
        <position position="114"/>
    </location>
    <ligand>
        <name>Mn(2+)</name>
        <dbReference type="ChEBI" id="CHEBI:29035"/>
        <label>2</label>
    </ligand>
</feature>
<keyword evidence="4 10" id="KW-0441">Lipid A biosynthesis</keyword>
<reference evidence="12 13" key="1">
    <citation type="submission" date="2020-03" db="EMBL/GenBank/DDBJ databases">
        <authorList>
            <person name="Picone N."/>
        </authorList>
    </citation>
    <scope>NUCLEOTIDE SEQUENCE [LARGE SCALE GENOMIC DNA]</scope>
    <source>
        <strain evidence="12">NSCAC1</strain>
    </source>
</reference>
<dbReference type="InterPro" id="IPR004843">
    <property type="entry name" value="Calcineurin-like_PHP"/>
</dbReference>
<gene>
    <name evidence="10 12" type="primary">lpxH</name>
    <name evidence="12" type="ORF">NSCAC_0536</name>
</gene>
<evidence type="ECO:0000256" key="5">
    <source>
        <dbReference type="ARBA" id="ARBA00022723"/>
    </source>
</evidence>
<evidence type="ECO:0000313" key="13">
    <source>
        <dbReference type="Proteomes" id="UP000516072"/>
    </source>
</evidence>
<keyword evidence="1 10" id="KW-1003">Cell membrane</keyword>
<keyword evidence="9 10" id="KW-0464">Manganese</keyword>
<dbReference type="UniPathway" id="UPA00359">
    <property type="reaction ID" value="UER00480"/>
</dbReference>
<evidence type="ECO:0000256" key="6">
    <source>
        <dbReference type="ARBA" id="ARBA00022801"/>
    </source>
</evidence>
<evidence type="ECO:0000256" key="8">
    <source>
        <dbReference type="ARBA" id="ARBA00023136"/>
    </source>
</evidence>
<dbReference type="PANTHER" id="PTHR34990">
    <property type="entry name" value="UDP-2,3-DIACYLGLUCOSAMINE HYDROLASE-RELATED"/>
    <property type="match status" value="1"/>
</dbReference>
<proteinExistence type="inferred from homology"/>
<evidence type="ECO:0000256" key="1">
    <source>
        <dbReference type="ARBA" id="ARBA00022475"/>
    </source>
</evidence>
<sequence length="237" mass="27109">MTTFFISDLHLSSTNPNAQEQVLEFLAKDTFSGEALYILGDLFNSWIGDDAPTDEGLAIASALHRLSKNKVQIYFLPGNRDFLVGQEFAKMSGCQILPDPIVIDLYGTPTLLTHGDILCTDDKVYQRSKARFRRPIIINTFLSLPKSQRQAIAQRIQQKSREYTQSQPLEIMDANQNKVEEVIQNYQVTQIIHGHTHHQGIHEFSINNNPKRRIVLGDWFNRKSILAYSRDNFSLMN</sequence>
<dbReference type="NCBIfam" id="TIGR01854">
    <property type="entry name" value="lipid_A_lpxH"/>
    <property type="match status" value="1"/>
</dbReference>
<feature type="binding site" evidence="10">
    <location>
        <position position="10"/>
    </location>
    <ligand>
        <name>Mn(2+)</name>
        <dbReference type="ChEBI" id="CHEBI:29035"/>
        <label>1</label>
    </ligand>
</feature>
<evidence type="ECO:0000256" key="9">
    <source>
        <dbReference type="ARBA" id="ARBA00023211"/>
    </source>
</evidence>
<dbReference type="Gene3D" id="3.60.21.10">
    <property type="match status" value="1"/>
</dbReference>
<feature type="binding site" evidence="10">
    <location>
        <position position="41"/>
    </location>
    <ligand>
        <name>Mn(2+)</name>
        <dbReference type="ChEBI" id="CHEBI:29035"/>
        <label>1</label>
    </ligand>
</feature>
<feature type="domain" description="Calcineurin-like phosphoesterase" evidence="11">
    <location>
        <begin position="1"/>
        <end position="198"/>
    </location>
</feature>
<dbReference type="PANTHER" id="PTHR34990:SF1">
    <property type="entry name" value="UDP-2,3-DIACYLGLUCOSAMINE HYDROLASE"/>
    <property type="match status" value="1"/>
</dbReference>
<feature type="binding site" evidence="10">
    <location>
        <position position="8"/>
    </location>
    <ligand>
        <name>Mn(2+)</name>
        <dbReference type="ChEBI" id="CHEBI:29035"/>
        <label>1</label>
    </ligand>
</feature>
<feature type="binding site" evidence="10">
    <location>
        <position position="195"/>
    </location>
    <ligand>
        <name>substrate</name>
    </ligand>
</feature>
<organism evidence="12 13">
    <name type="scientific">Candidatus Nitrosacidococcus tergens</name>
    <dbReference type="NCBI Taxonomy" id="553981"/>
    <lineage>
        <taxon>Bacteria</taxon>
        <taxon>Pseudomonadati</taxon>
        <taxon>Pseudomonadota</taxon>
        <taxon>Gammaproteobacteria</taxon>
        <taxon>Chromatiales</taxon>
        <taxon>Chromatiaceae</taxon>
        <taxon>Candidatus Nitrosacidococcus</taxon>
    </lineage>
</organism>
<dbReference type="InterPro" id="IPR029052">
    <property type="entry name" value="Metallo-depent_PP-like"/>
</dbReference>
<dbReference type="GO" id="GO:0030145">
    <property type="term" value="F:manganese ion binding"/>
    <property type="evidence" value="ECO:0007669"/>
    <property type="project" value="UniProtKB-UniRule"/>
</dbReference>
<feature type="binding site" evidence="10">
    <location>
        <begin position="79"/>
        <end position="80"/>
    </location>
    <ligand>
        <name>substrate</name>
    </ligand>
</feature>
<comment type="catalytic activity">
    <reaction evidence="10">
        <text>UDP-2-N,3-O-bis[(3R)-3-hydroxytetradecanoyl]-alpha-D-glucosamine + H2O = 2-N,3-O-bis[(3R)-3-hydroxytetradecanoyl]-alpha-D-glucosaminyl 1-phosphate + UMP + 2 H(+)</text>
        <dbReference type="Rhea" id="RHEA:25213"/>
        <dbReference type="ChEBI" id="CHEBI:15377"/>
        <dbReference type="ChEBI" id="CHEBI:15378"/>
        <dbReference type="ChEBI" id="CHEBI:57865"/>
        <dbReference type="ChEBI" id="CHEBI:57957"/>
        <dbReference type="ChEBI" id="CHEBI:78847"/>
        <dbReference type="EC" id="3.6.1.54"/>
    </reaction>
</comment>
<keyword evidence="6 10" id="KW-0378">Hydrolase</keyword>
<keyword evidence="8 10" id="KW-0472">Membrane</keyword>
<dbReference type="NCBIfam" id="NF003743">
    <property type="entry name" value="PRK05340.1"/>
    <property type="match status" value="1"/>
</dbReference>